<organism evidence="1 2">
    <name type="scientific">Dioscorea alata</name>
    <name type="common">Purple yam</name>
    <dbReference type="NCBI Taxonomy" id="55571"/>
    <lineage>
        <taxon>Eukaryota</taxon>
        <taxon>Viridiplantae</taxon>
        <taxon>Streptophyta</taxon>
        <taxon>Embryophyta</taxon>
        <taxon>Tracheophyta</taxon>
        <taxon>Spermatophyta</taxon>
        <taxon>Magnoliopsida</taxon>
        <taxon>Liliopsida</taxon>
        <taxon>Dioscoreales</taxon>
        <taxon>Dioscoreaceae</taxon>
        <taxon>Dioscorea</taxon>
    </lineage>
</organism>
<protein>
    <submittedName>
        <fullName evidence="1">Small glutamine-rich tetratricopeptide repeat-containing protein alpha protein</fullName>
    </submittedName>
</protein>
<sequence length="449" mass="49577">MSPSSSSLISTREFDSIIWNPSWTSKPSSMTKLRSDSPICRRIVLAFLDFIRSVEPPPGVDLEGLDVVKDCLEEVFKVNTSNSNDGIQPGLLADLFSSEVAKPRGLELDSVAEAIECTPCTSSSPHQSMHKDQHDEQSTSGGISKDELFGKFYAALDRSNFFLTSQGEVEDPAQVAKATRFFDDAYKEMEKSQMQIFDLSNLAEALKLKGNQSMQLQLYSEAAEIYTCAIALDEKNAVYYCNRAAAYTQINRYDEAIEDCLKSIEIDPSYSKAYSRLGLVYYAQGKYDEALSKGFLKALQLDPDNNTTRNNIQLAQQKLMERHQRAESDWNTRPCHGQGSSSQQQATGSSNSGTTFTSFSTNAPLPPDLANLIRNMAASASGYQTHPDSRNDHAQEPEIDGIRVEANVNLGDAPGQLPGQMSDVLRTVMGMFTSQFQPENNRPPGSCKN</sequence>
<gene>
    <name evidence="1" type="ORF">IHE45_14G068500</name>
</gene>
<reference evidence="2" key="1">
    <citation type="journal article" date="2022" name="Nat. Commun.">
        <title>Chromosome evolution and the genetic basis of agronomically important traits in greater yam.</title>
        <authorList>
            <person name="Bredeson J.V."/>
            <person name="Lyons J.B."/>
            <person name="Oniyinde I.O."/>
            <person name="Okereke N.R."/>
            <person name="Kolade O."/>
            <person name="Nnabue I."/>
            <person name="Nwadili C.O."/>
            <person name="Hribova E."/>
            <person name="Parker M."/>
            <person name="Nwogha J."/>
            <person name="Shu S."/>
            <person name="Carlson J."/>
            <person name="Kariba R."/>
            <person name="Muthemba S."/>
            <person name="Knop K."/>
            <person name="Barton G.J."/>
            <person name="Sherwood A.V."/>
            <person name="Lopez-Montes A."/>
            <person name="Asiedu R."/>
            <person name="Jamnadass R."/>
            <person name="Muchugi A."/>
            <person name="Goodstein D."/>
            <person name="Egesi C.N."/>
            <person name="Featherston J."/>
            <person name="Asfaw A."/>
            <person name="Simpson G.G."/>
            <person name="Dolezel J."/>
            <person name="Hendre P.S."/>
            <person name="Van Deynze A."/>
            <person name="Kumar P.L."/>
            <person name="Obidiegwu J.E."/>
            <person name="Bhattacharjee R."/>
            <person name="Rokhsar D.S."/>
        </authorList>
    </citation>
    <scope>NUCLEOTIDE SEQUENCE [LARGE SCALE GENOMIC DNA]</scope>
    <source>
        <strain evidence="2">cv. TDa95/00328</strain>
    </source>
</reference>
<comment type="caution">
    <text evidence="1">The sequence shown here is derived from an EMBL/GenBank/DDBJ whole genome shotgun (WGS) entry which is preliminary data.</text>
</comment>
<dbReference type="Proteomes" id="UP000827976">
    <property type="component" value="Chromosome 14"/>
</dbReference>
<accession>A0ACB7USC3</accession>
<dbReference type="EMBL" id="CM037024">
    <property type="protein sequence ID" value="KAH7663628.1"/>
    <property type="molecule type" value="Genomic_DNA"/>
</dbReference>
<proteinExistence type="predicted"/>
<name>A0ACB7USC3_DIOAL</name>
<evidence type="ECO:0000313" key="2">
    <source>
        <dbReference type="Proteomes" id="UP000827976"/>
    </source>
</evidence>
<evidence type="ECO:0000313" key="1">
    <source>
        <dbReference type="EMBL" id="KAH7663628.1"/>
    </source>
</evidence>
<keyword evidence="2" id="KW-1185">Reference proteome</keyword>